<dbReference type="InterPro" id="IPR046985">
    <property type="entry name" value="IP5"/>
</dbReference>
<dbReference type="Gene3D" id="3.60.10.10">
    <property type="entry name" value="Endonuclease/exonuclease/phosphatase"/>
    <property type="match status" value="1"/>
</dbReference>
<name>A0A7I8VBS1_9ANNE</name>
<dbReference type="PANTHER" id="PTHR11200:SF275">
    <property type="entry name" value="LD06095P"/>
    <property type="match status" value="1"/>
</dbReference>
<reference evidence="2 3" key="1">
    <citation type="submission" date="2020-08" db="EMBL/GenBank/DDBJ databases">
        <authorList>
            <person name="Hejnol A."/>
        </authorList>
    </citation>
    <scope>NUCLEOTIDE SEQUENCE [LARGE SCALE GENOMIC DNA]</scope>
</reference>
<comment type="caution">
    <text evidence="2">The sequence shown here is derived from an EMBL/GenBank/DDBJ whole genome shotgun (WGS) entry which is preliminary data.</text>
</comment>
<feature type="domain" description="Inositol polyphosphate-related phosphatase" evidence="1">
    <location>
        <begin position="1"/>
        <end position="238"/>
    </location>
</feature>
<dbReference type="InterPro" id="IPR036691">
    <property type="entry name" value="Endo/exonu/phosph_ase_sf"/>
</dbReference>
<evidence type="ECO:0000313" key="3">
    <source>
        <dbReference type="Proteomes" id="UP000549394"/>
    </source>
</evidence>
<organism evidence="2 3">
    <name type="scientific">Dimorphilus gyrociliatus</name>
    <dbReference type="NCBI Taxonomy" id="2664684"/>
    <lineage>
        <taxon>Eukaryota</taxon>
        <taxon>Metazoa</taxon>
        <taxon>Spiralia</taxon>
        <taxon>Lophotrochozoa</taxon>
        <taxon>Annelida</taxon>
        <taxon>Polychaeta</taxon>
        <taxon>Polychaeta incertae sedis</taxon>
        <taxon>Dinophilidae</taxon>
        <taxon>Dimorphilus</taxon>
    </lineage>
</organism>
<dbReference type="PANTHER" id="PTHR11200">
    <property type="entry name" value="INOSITOL 5-PHOSPHATASE"/>
    <property type="match status" value="1"/>
</dbReference>
<evidence type="ECO:0000313" key="2">
    <source>
        <dbReference type="EMBL" id="CAD5113318.1"/>
    </source>
</evidence>
<accession>A0A7I8VBS1</accession>
<dbReference type="SMART" id="SM00128">
    <property type="entry name" value="IPPc"/>
    <property type="match status" value="1"/>
</dbReference>
<dbReference type="GO" id="GO:0004439">
    <property type="term" value="F:phosphatidylinositol-4,5-bisphosphate 5-phosphatase activity"/>
    <property type="evidence" value="ECO:0007669"/>
    <property type="project" value="TreeGrafter"/>
</dbReference>
<proteinExistence type="predicted"/>
<dbReference type="Proteomes" id="UP000549394">
    <property type="component" value="Unassembled WGS sequence"/>
</dbReference>
<dbReference type="AlphaFoldDB" id="A0A7I8VBS1"/>
<evidence type="ECO:0000259" key="1">
    <source>
        <dbReference type="SMART" id="SM00128"/>
    </source>
</evidence>
<keyword evidence="3" id="KW-1185">Reference proteome</keyword>
<sequence length="240" mass="28046">MDLMNSFKYTLIKKIRLYNLVIAVFVQEQCLHLLSDVEGTSTKVKFMGLVGSKGAATVRFDFAGVSVCCVNSHLTAHQFNVKSRVNDYNLITSIQQFKDKSAKNIMEHDYIFWMGDLNFRLDKISTEVALDHVKKQEFQTLLKYDQLTKLRTLKTAFNGFKEAPINFRPTYKFDPKTDNYDIKSQRKPAWTDRIIWKLSKEDSFLKVKAGSYQSHPYLKQSDHRPVTGYFFFKAFKNDRF</sequence>
<gene>
    <name evidence="2" type="ORF">DGYR_LOCUS2334</name>
</gene>
<dbReference type="SUPFAM" id="SSF56219">
    <property type="entry name" value="DNase I-like"/>
    <property type="match status" value="1"/>
</dbReference>
<dbReference type="InterPro" id="IPR000300">
    <property type="entry name" value="IPPc"/>
</dbReference>
<dbReference type="Pfam" id="PF22669">
    <property type="entry name" value="Exo_endo_phos2"/>
    <property type="match status" value="1"/>
</dbReference>
<dbReference type="GO" id="GO:0005886">
    <property type="term" value="C:plasma membrane"/>
    <property type="evidence" value="ECO:0007669"/>
    <property type="project" value="TreeGrafter"/>
</dbReference>
<dbReference type="GO" id="GO:0001726">
    <property type="term" value="C:ruffle"/>
    <property type="evidence" value="ECO:0007669"/>
    <property type="project" value="TreeGrafter"/>
</dbReference>
<protein>
    <submittedName>
        <fullName evidence="2">DgyrCDS2494</fullName>
    </submittedName>
</protein>
<dbReference type="EMBL" id="CAJFCJ010000003">
    <property type="protein sequence ID" value="CAD5113318.1"/>
    <property type="molecule type" value="Genomic_DNA"/>
</dbReference>
<dbReference type="GO" id="GO:0005737">
    <property type="term" value="C:cytoplasm"/>
    <property type="evidence" value="ECO:0007669"/>
    <property type="project" value="TreeGrafter"/>
</dbReference>
<dbReference type="GO" id="GO:0046856">
    <property type="term" value="P:phosphatidylinositol dephosphorylation"/>
    <property type="evidence" value="ECO:0007669"/>
    <property type="project" value="InterPro"/>
</dbReference>
<dbReference type="OrthoDB" id="62798at2759"/>